<dbReference type="AlphaFoldDB" id="A0A1X2GJ95"/>
<dbReference type="STRING" id="101127.A0A1X2GJ95"/>
<evidence type="ECO:0000256" key="1">
    <source>
        <dbReference type="SAM" id="Coils"/>
    </source>
</evidence>
<feature type="region of interest" description="Disordered" evidence="2">
    <location>
        <begin position="434"/>
        <end position="453"/>
    </location>
</feature>
<keyword evidence="4" id="KW-1185">Reference proteome</keyword>
<comment type="caution">
    <text evidence="3">The sequence shown here is derived from an EMBL/GenBank/DDBJ whole genome shotgun (WGS) entry which is preliminary data.</text>
</comment>
<dbReference type="EMBL" id="MCGT01000012">
    <property type="protein sequence ID" value="ORX55020.1"/>
    <property type="molecule type" value="Genomic_DNA"/>
</dbReference>
<keyword evidence="1" id="KW-0175">Coiled coil</keyword>
<protein>
    <submittedName>
        <fullName evidence="3">Uncharacterized protein</fullName>
    </submittedName>
</protein>
<organism evidence="3 4">
    <name type="scientific">Hesseltinella vesiculosa</name>
    <dbReference type="NCBI Taxonomy" id="101127"/>
    <lineage>
        <taxon>Eukaryota</taxon>
        <taxon>Fungi</taxon>
        <taxon>Fungi incertae sedis</taxon>
        <taxon>Mucoromycota</taxon>
        <taxon>Mucoromycotina</taxon>
        <taxon>Mucoromycetes</taxon>
        <taxon>Mucorales</taxon>
        <taxon>Cunninghamellaceae</taxon>
        <taxon>Hesseltinella</taxon>
    </lineage>
</organism>
<feature type="region of interest" description="Disordered" evidence="2">
    <location>
        <begin position="258"/>
        <end position="291"/>
    </location>
</feature>
<proteinExistence type="predicted"/>
<dbReference type="Proteomes" id="UP000242146">
    <property type="component" value="Unassembled WGS sequence"/>
</dbReference>
<evidence type="ECO:0000313" key="4">
    <source>
        <dbReference type="Proteomes" id="UP000242146"/>
    </source>
</evidence>
<name>A0A1X2GJ95_9FUNG</name>
<gene>
    <name evidence="3" type="ORF">DM01DRAFT_1029681</name>
</gene>
<evidence type="ECO:0000256" key="2">
    <source>
        <dbReference type="SAM" id="MobiDB-lite"/>
    </source>
</evidence>
<feature type="coiled-coil region" evidence="1">
    <location>
        <begin position="350"/>
        <end position="377"/>
    </location>
</feature>
<evidence type="ECO:0000313" key="3">
    <source>
        <dbReference type="EMBL" id="ORX55020.1"/>
    </source>
</evidence>
<sequence length="498" mass="58602">MLSPKPFTSTALLHVGTTPPAHGQRLNEEIAWKKITTAKNNQMDILQQLYDQRHAILTMIHTNTSRIQEAGKGKEEALAQQDYSGLDQQEKQLDHWKSDILQGTQSLQQVTLRIQREWSSLVQLMRNESSSATKVAQAYQTILHDREAQFQKYQQDTRLHFQRLQDDIQKQREALAADKSELAFDQDFMKQSSIELEEKMADAVHQEKEQKEILIEKMVDIDTEIQALMQRVAELKDQRQDLQQQVDRIDQHMERALTSFLPDQQQHQTERQETDRRKQRLERQERNLDQKEAMLHQARQREQEKQNKEQTSLDALQATLDQASQQATTSYSDDLHQVLTDCLLDRDKKLLEALAEQQRLGRQVEQQRQQIHQVRKDWWAMQDQLEDGNTTLASLEMKQTRCDRQMKRALQQDLYDVASHCQMELQRLEQEISSTRNKNQTYQDRSSQQQGQLDTLQESLARLKQSYDQQWQASSMSHFPTSLFLIHPWSPKKRVQSP</sequence>
<accession>A0A1X2GJ95</accession>
<dbReference type="OrthoDB" id="2416276at2759"/>
<feature type="compositionally biased region" description="Basic and acidic residues" evidence="2">
    <location>
        <begin position="268"/>
        <end position="291"/>
    </location>
</feature>
<reference evidence="3 4" key="1">
    <citation type="submission" date="2016-07" db="EMBL/GenBank/DDBJ databases">
        <title>Pervasive Adenine N6-methylation of Active Genes in Fungi.</title>
        <authorList>
            <consortium name="DOE Joint Genome Institute"/>
            <person name="Mondo S.J."/>
            <person name="Dannebaum R.O."/>
            <person name="Kuo R.C."/>
            <person name="Labutti K."/>
            <person name="Haridas S."/>
            <person name="Kuo A."/>
            <person name="Salamov A."/>
            <person name="Ahrendt S.R."/>
            <person name="Lipzen A."/>
            <person name="Sullivan W."/>
            <person name="Andreopoulos W.B."/>
            <person name="Clum A."/>
            <person name="Lindquist E."/>
            <person name="Daum C."/>
            <person name="Ramamoorthy G.K."/>
            <person name="Gryganskyi A."/>
            <person name="Culley D."/>
            <person name="Magnuson J.K."/>
            <person name="James T.Y."/>
            <person name="O'Malley M.A."/>
            <person name="Stajich J.E."/>
            <person name="Spatafora J.W."/>
            <person name="Visel A."/>
            <person name="Grigoriev I.V."/>
        </authorList>
    </citation>
    <scope>NUCLEOTIDE SEQUENCE [LARGE SCALE GENOMIC DNA]</scope>
    <source>
        <strain evidence="3 4">NRRL 3301</strain>
    </source>
</reference>